<keyword evidence="3" id="KW-1185">Reference proteome</keyword>
<feature type="transmembrane region" description="Helical" evidence="1">
    <location>
        <begin position="359"/>
        <end position="375"/>
    </location>
</feature>
<name>A0ABV1I2L5_9FIRM</name>
<evidence type="ECO:0000256" key="1">
    <source>
        <dbReference type="SAM" id="Phobius"/>
    </source>
</evidence>
<accession>A0ABV1I2L5</accession>
<evidence type="ECO:0008006" key="4">
    <source>
        <dbReference type="Google" id="ProtNLM"/>
    </source>
</evidence>
<keyword evidence="1" id="KW-0812">Transmembrane</keyword>
<feature type="transmembrane region" description="Helical" evidence="1">
    <location>
        <begin position="177"/>
        <end position="193"/>
    </location>
</feature>
<proteinExistence type="predicted"/>
<feature type="transmembrane region" description="Helical" evidence="1">
    <location>
        <begin position="199"/>
        <end position="215"/>
    </location>
</feature>
<dbReference type="RefSeq" id="WP_349144590.1">
    <property type="nucleotide sequence ID" value="NZ_JBBMFC010000016.1"/>
</dbReference>
<reference evidence="2 3" key="1">
    <citation type="submission" date="2024-03" db="EMBL/GenBank/DDBJ databases">
        <title>Human intestinal bacterial collection.</title>
        <authorList>
            <person name="Pauvert C."/>
            <person name="Hitch T.C.A."/>
            <person name="Clavel T."/>
        </authorList>
    </citation>
    <scope>NUCLEOTIDE SEQUENCE [LARGE SCALE GENOMIC DNA]</scope>
    <source>
        <strain evidence="2 3">CLA-AA-H78B</strain>
    </source>
</reference>
<feature type="transmembrane region" description="Helical" evidence="1">
    <location>
        <begin position="148"/>
        <end position="165"/>
    </location>
</feature>
<feature type="transmembrane region" description="Helical" evidence="1">
    <location>
        <begin position="334"/>
        <end position="353"/>
    </location>
</feature>
<evidence type="ECO:0000313" key="3">
    <source>
        <dbReference type="Proteomes" id="UP001470288"/>
    </source>
</evidence>
<feature type="transmembrane region" description="Helical" evidence="1">
    <location>
        <begin position="296"/>
        <end position="322"/>
    </location>
</feature>
<gene>
    <name evidence="2" type="ORF">WMO62_10200</name>
</gene>
<keyword evidence="1" id="KW-0472">Membrane</keyword>
<protein>
    <recommendedName>
        <fullName evidence="4">Glycosyltransferase RgtA/B/C/D-like domain-containing protein</fullName>
    </recommendedName>
</protein>
<organism evidence="2 3">
    <name type="scientific">Hominiventricola aquisgranensis</name>
    <dbReference type="NCBI Taxonomy" id="3133164"/>
    <lineage>
        <taxon>Bacteria</taxon>
        <taxon>Bacillati</taxon>
        <taxon>Bacillota</taxon>
        <taxon>Clostridia</taxon>
        <taxon>Lachnospirales</taxon>
        <taxon>Lachnospiraceae</taxon>
        <taxon>Hominiventricola</taxon>
    </lineage>
</organism>
<sequence>MKLNWSKEKTEKCFILFGKVMLVAIILLNAWMTHKYYFNFINSDDASELVYARLLAREGKIISSTWKGSTEIEILNNQLVYSLLFHFTSNFQVVRIVGQMILSGIFLGCYYFCLRGIDSEKASARFWKSAFLLLIPVSRAWLFLAMKAYYIPAVSVCFVTLGLALRICKKEKSVKSKGMLVIAGSVLAFVSSLEGLRHLELTYAPLLVAFFWIWWNQQERKKWNHLLDIPMGALSALIWSVAAFGGYLVNILILSKTYIYDTDRAMKFPEVFTAENFQNIFNAILTVTGYAGEKDLVSLGGICNALSIVLVGTIIYVLIRLAVKMKNLEQEEQLLPAFVIAIFSVSLFLFIAIDMVEARWIMCSTVPVFLLLALLDKFPIKKQYICLTCIYIVIGMLGMREYHTIASSTTNEGLRSVYDLLMDSDYTFGYSTFKSGNLMTELTNGKMDMRIVQAYGPNHKLKNRNWLTPATFEYHEGEFPLILEKERTEGLFDPQEDWKLILDTEEYWVYEISDQKVFQKYLDKVEL</sequence>
<feature type="transmembrane region" description="Helical" evidence="1">
    <location>
        <begin position="93"/>
        <end position="114"/>
    </location>
</feature>
<keyword evidence="1" id="KW-1133">Transmembrane helix</keyword>
<feature type="transmembrane region" description="Helical" evidence="1">
    <location>
        <begin position="12"/>
        <end position="32"/>
    </location>
</feature>
<comment type="caution">
    <text evidence="2">The sequence shown here is derived from an EMBL/GenBank/DDBJ whole genome shotgun (WGS) entry which is preliminary data.</text>
</comment>
<dbReference type="Proteomes" id="UP001470288">
    <property type="component" value="Unassembled WGS sequence"/>
</dbReference>
<feature type="transmembrane region" description="Helical" evidence="1">
    <location>
        <begin position="236"/>
        <end position="259"/>
    </location>
</feature>
<dbReference type="EMBL" id="JBBMFC010000016">
    <property type="protein sequence ID" value="MEQ2579191.1"/>
    <property type="molecule type" value="Genomic_DNA"/>
</dbReference>
<feature type="transmembrane region" description="Helical" evidence="1">
    <location>
        <begin position="126"/>
        <end position="142"/>
    </location>
</feature>
<evidence type="ECO:0000313" key="2">
    <source>
        <dbReference type="EMBL" id="MEQ2579191.1"/>
    </source>
</evidence>